<dbReference type="GO" id="GO:0043023">
    <property type="term" value="F:ribosomal large subunit binding"/>
    <property type="evidence" value="ECO:0007669"/>
    <property type="project" value="TreeGrafter"/>
</dbReference>
<dbReference type="InterPro" id="IPR004394">
    <property type="entry name" value="Iojap/RsfS/C7orf30"/>
</dbReference>
<dbReference type="AlphaFoldDB" id="A0A9D1CQG0"/>
<reference evidence="3" key="1">
    <citation type="submission" date="2020-10" db="EMBL/GenBank/DDBJ databases">
        <authorList>
            <person name="Gilroy R."/>
        </authorList>
    </citation>
    <scope>NUCLEOTIDE SEQUENCE</scope>
    <source>
        <strain evidence="3">ChiSxjej2B14-6234</strain>
    </source>
</reference>
<dbReference type="EMBL" id="DVFJ01000006">
    <property type="protein sequence ID" value="HIQ71058.1"/>
    <property type="molecule type" value="Genomic_DNA"/>
</dbReference>
<dbReference type="InterPro" id="IPR043519">
    <property type="entry name" value="NT_sf"/>
</dbReference>
<name>A0A9D1CQG0_9FIRM</name>
<comment type="subunit">
    <text evidence="2">Interacts with ribosomal protein uL14 (rplN).</text>
</comment>
<dbReference type="GO" id="GO:0005737">
    <property type="term" value="C:cytoplasm"/>
    <property type="evidence" value="ECO:0007669"/>
    <property type="project" value="UniProtKB-SubCell"/>
</dbReference>
<gene>
    <name evidence="2 3" type="primary">rsfS</name>
    <name evidence="3" type="ORF">IAB73_02455</name>
</gene>
<dbReference type="Proteomes" id="UP000886887">
    <property type="component" value="Unassembled WGS sequence"/>
</dbReference>
<proteinExistence type="inferred from homology"/>
<organism evidence="3 4">
    <name type="scientific">Candidatus Onthenecus intestinigallinarum</name>
    <dbReference type="NCBI Taxonomy" id="2840875"/>
    <lineage>
        <taxon>Bacteria</taxon>
        <taxon>Bacillati</taxon>
        <taxon>Bacillota</taxon>
        <taxon>Clostridia</taxon>
        <taxon>Eubacteriales</taxon>
        <taxon>Candidatus Onthenecus</taxon>
    </lineage>
</organism>
<dbReference type="HAMAP" id="MF_01477">
    <property type="entry name" value="Iojap_RsfS"/>
    <property type="match status" value="1"/>
</dbReference>
<dbReference type="GO" id="GO:0090071">
    <property type="term" value="P:negative regulation of ribosome biogenesis"/>
    <property type="evidence" value="ECO:0007669"/>
    <property type="project" value="UniProtKB-UniRule"/>
</dbReference>
<dbReference type="PANTHER" id="PTHR21043">
    <property type="entry name" value="IOJAP SUPERFAMILY ORTHOLOG"/>
    <property type="match status" value="1"/>
</dbReference>
<sequence>MTSRQRAVYAARLLDEKKAQDILLLDVEGMTVITDYMLICSGRSVPQVKALCEHVEEKLAEQACFPRRKEGVGDGRWIVLDYGEMMIHIFHEQERAYYQLERLWSDGTNGVAFADTEA</sequence>
<keyword evidence="2" id="KW-0678">Repressor</keyword>
<dbReference type="GO" id="GO:0042256">
    <property type="term" value="P:cytosolic ribosome assembly"/>
    <property type="evidence" value="ECO:0007669"/>
    <property type="project" value="UniProtKB-UniRule"/>
</dbReference>
<comment type="function">
    <text evidence="2">Functions as a ribosomal silencing factor. Interacts with ribosomal protein uL14 (rplN), blocking formation of intersubunit bridge B8. Prevents association of the 30S and 50S ribosomal subunits and the formation of functional ribosomes, thus repressing translation.</text>
</comment>
<evidence type="ECO:0000256" key="1">
    <source>
        <dbReference type="ARBA" id="ARBA00010574"/>
    </source>
</evidence>
<dbReference type="Pfam" id="PF02410">
    <property type="entry name" value="RsfS"/>
    <property type="match status" value="1"/>
</dbReference>
<dbReference type="PANTHER" id="PTHR21043:SF0">
    <property type="entry name" value="MITOCHONDRIAL ASSEMBLY OF RIBOSOMAL LARGE SUBUNIT PROTEIN 1"/>
    <property type="match status" value="1"/>
</dbReference>
<comment type="subcellular location">
    <subcellularLocation>
        <location evidence="2">Cytoplasm</location>
    </subcellularLocation>
</comment>
<dbReference type="NCBIfam" id="TIGR00090">
    <property type="entry name" value="rsfS_iojap_ybeB"/>
    <property type="match status" value="1"/>
</dbReference>
<evidence type="ECO:0000313" key="4">
    <source>
        <dbReference type="Proteomes" id="UP000886887"/>
    </source>
</evidence>
<protein>
    <recommendedName>
        <fullName evidence="2">Ribosomal silencing factor RsfS</fullName>
    </recommendedName>
</protein>
<dbReference type="SUPFAM" id="SSF81301">
    <property type="entry name" value="Nucleotidyltransferase"/>
    <property type="match status" value="1"/>
</dbReference>
<evidence type="ECO:0000256" key="2">
    <source>
        <dbReference type="HAMAP-Rule" id="MF_01477"/>
    </source>
</evidence>
<reference evidence="3" key="2">
    <citation type="journal article" date="2021" name="PeerJ">
        <title>Extensive microbial diversity within the chicken gut microbiome revealed by metagenomics and culture.</title>
        <authorList>
            <person name="Gilroy R."/>
            <person name="Ravi A."/>
            <person name="Getino M."/>
            <person name="Pursley I."/>
            <person name="Horton D.L."/>
            <person name="Alikhan N.F."/>
            <person name="Baker D."/>
            <person name="Gharbi K."/>
            <person name="Hall N."/>
            <person name="Watson M."/>
            <person name="Adriaenssens E.M."/>
            <person name="Foster-Nyarko E."/>
            <person name="Jarju S."/>
            <person name="Secka A."/>
            <person name="Antonio M."/>
            <person name="Oren A."/>
            <person name="Chaudhuri R.R."/>
            <person name="La Ragione R."/>
            <person name="Hildebrand F."/>
            <person name="Pallen M.J."/>
        </authorList>
    </citation>
    <scope>NUCLEOTIDE SEQUENCE</scope>
    <source>
        <strain evidence="3">ChiSxjej2B14-6234</strain>
    </source>
</reference>
<dbReference type="Gene3D" id="3.30.460.10">
    <property type="entry name" value="Beta Polymerase, domain 2"/>
    <property type="match status" value="1"/>
</dbReference>
<evidence type="ECO:0000313" key="3">
    <source>
        <dbReference type="EMBL" id="HIQ71058.1"/>
    </source>
</evidence>
<keyword evidence="2" id="KW-0963">Cytoplasm</keyword>
<comment type="similarity">
    <text evidence="1 2">Belongs to the Iojap/RsfS family.</text>
</comment>
<keyword evidence="2" id="KW-0810">Translation regulation</keyword>
<dbReference type="GO" id="GO:0017148">
    <property type="term" value="P:negative regulation of translation"/>
    <property type="evidence" value="ECO:0007669"/>
    <property type="project" value="UniProtKB-UniRule"/>
</dbReference>
<accession>A0A9D1CQG0</accession>
<comment type="caution">
    <text evidence="3">The sequence shown here is derived from an EMBL/GenBank/DDBJ whole genome shotgun (WGS) entry which is preliminary data.</text>
</comment>